<proteinExistence type="predicted"/>
<sequence length="90" mass="9253">MHFYEEEHTRITQPEAMTQSVSVLLLVLLLLVLVASGLALGLDDGGGDTVEVTLAVLGDAATTVGGELEHADLLERLADLALDVGGGVGV</sequence>
<organism evidence="2 3">
    <name type="scientific">Exidia glandulosa HHB12029</name>
    <dbReference type="NCBI Taxonomy" id="1314781"/>
    <lineage>
        <taxon>Eukaryota</taxon>
        <taxon>Fungi</taxon>
        <taxon>Dikarya</taxon>
        <taxon>Basidiomycota</taxon>
        <taxon>Agaricomycotina</taxon>
        <taxon>Agaricomycetes</taxon>
        <taxon>Auriculariales</taxon>
        <taxon>Exidiaceae</taxon>
        <taxon>Exidia</taxon>
    </lineage>
</organism>
<keyword evidence="3" id="KW-1185">Reference proteome</keyword>
<evidence type="ECO:0000313" key="3">
    <source>
        <dbReference type="Proteomes" id="UP000077266"/>
    </source>
</evidence>
<feature type="transmembrane region" description="Helical" evidence="1">
    <location>
        <begin position="21"/>
        <end position="42"/>
    </location>
</feature>
<name>A0A165ZPY2_EXIGL</name>
<dbReference type="InParanoid" id="A0A165ZPY2"/>
<dbReference type="Proteomes" id="UP000077266">
    <property type="component" value="Unassembled WGS sequence"/>
</dbReference>
<keyword evidence="1" id="KW-1133">Transmembrane helix</keyword>
<evidence type="ECO:0000313" key="2">
    <source>
        <dbReference type="EMBL" id="KZV84789.1"/>
    </source>
</evidence>
<evidence type="ECO:0000256" key="1">
    <source>
        <dbReference type="SAM" id="Phobius"/>
    </source>
</evidence>
<keyword evidence="1" id="KW-0472">Membrane</keyword>
<accession>A0A165ZPY2</accession>
<protein>
    <submittedName>
        <fullName evidence="2">Uncharacterized protein</fullName>
    </submittedName>
</protein>
<gene>
    <name evidence="2" type="ORF">EXIGLDRAFT_776157</name>
</gene>
<dbReference type="AlphaFoldDB" id="A0A165ZPY2"/>
<keyword evidence="1" id="KW-0812">Transmembrane</keyword>
<dbReference type="EMBL" id="KV426210">
    <property type="protein sequence ID" value="KZV84789.1"/>
    <property type="molecule type" value="Genomic_DNA"/>
</dbReference>
<reference evidence="2 3" key="1">
    <citation type="journal article" date="2016" name="Mol. Biol. Evol.">
        <title>Comparative Genomics of Early-Diverging Mushroom-Forming Fungi Provides Insights into the Origins of Lignocellulose Decay Capabilities.</title>
        <authorList>
            <person name="Nagy L.G."/>
            <person name="Riley R."/>
            <person name="Tritt A."/>
            <person name="Adam C."/>
            <person name="Daum C."/>
            <person name="Floudas D."/>
            <person name="Sun H."/>
            <person name="Yadav J.S."/>
            <person name="Pangilinan J."/>
            <person name="Larsson K.H."/>
            <person name="Matsuura K."/>
            <person name="Barry K."/>
            <person name="Labutti K."/>
            <person name="Kuo R."/>
            <person name="Ohm R.A."/>
            <person name="Bhattacharya S.S."/>
            <person name="Shirouzu T."/>
            <person name="Yoshinaga Y."/>
            <person name="Martin F.M."/>
            <person name="Grigoriev I.V."/>
            <person name="Hibbett D.S."/>
        </authorList>
    </citation>
    <scope>NUCLEOTIDE SEQUENCE [LARGE SCALE GENOMIC DNA]</scope>
    <source>
        <strain evidence="2 3">HHB12029</strain>
    </source>
</reference>
<feature type="non-terminal residue" evidence="2">
    <location>
        <position position="90"/>
    </location>
</feature>